<feature type="domain" description="Glycosyltransferase RgtA/B/C/D-like" evidence="10">
    <location>
        <begin position="68"/>
        <end position="221"/>
    </location>
</feature>
<dbReference type="PANTHER" id="PTHR33908:SF11">
    <property type="entry name" value="MEMBRANE PROTEIN"/>
    <property type="match status" value="1"/>
</dbReference>
<dbReference type="Proteomes" id="UP000266426">
    <property type="component" value="Unassembled WGS sequence"/>
</dbReference>
<keyword evidence="6 9" id="KW-1133">Transmembrane helix</keyword>
<evidence type="ECO:0000256" key="2">
    <source>
        <dbReference type="ARBA" id="ARBA00022475"/>
    </source>
</evidence>
<evidence type="ECO:0000256" key="5">
    <source>
        <dbReference type="ARBA" id="ARBA00022692"/>
    </source>
</evidence>
<dbReference type="InterPro" id="IPR011990">
    <property type="entry name" value="TPR-like_helical_dom_sf"/>
</dbReference>
<feature type="transmembrane region" description="Helical" evidence="9">
    <location>
        <begin position="9"/>
        <end position="28"/>
    </location>
</feature>
<dbReference type="InterPro" id="IPR038731">
    <property type="entry name" value="RgtA/B/C-like"/>
</dbReference>
<keyword evidence="8" id="KW-0802">TPR repeat</keyword>
<feature type="transmembrane region" description="Helical" evidence="9">
    <location>
        <begin position="346"/>
        <end position="364"/>
    </location>
</feature>
<keyword evidence="7 9" id="KW-0472">Membrane</keyword>
<evidence type="ECO:0000256" key="4">
    <source>
        <dbReference type="ARBA" id="ARBA00022679"/>
    </source>
</evidence>
<feature type="transmembrane region" description="Helical" evidence="9">
    <location>
        <begin position="208"/>
        <end position="228"/>
    </location>
</feature>
<keyword evidence="2" id="KW-1003">Cell membrane</keyword>
<dbReference type="Gene3D" id="1.25.40.10">
    <property type="entry name" value="Tetratricopeptide repeat domain"/>
    <property type="match status" value="2"/>
</dbReference>
<evidence type="ECO:0000313" key="11">
    <source>
        <dbReference type="EMBL" id="RJP59412.1"/>
    </source>
</evidence>
<dbReference type="InterPro" id="IPR050297">
    <property type="entry name" value="LipidA_mod_glycosyltrf_83"/>
</dbReference>
<feature type="repeat" description="TPR" evidence="8">
    <location>
        <begin position="487"/>
        <end position="520"/>
    </location>
</feature>
<dbReference type="Pfam" id="PF13432">
    <property type="entry name" value="TPR_16"/>
    <property type="match status" value="1"/>
</dbReference>
<keyword evidence="5 9" id="KW-0812">Transmembrane</keyword>
<dbReference type="GO" id="GO:0005886">
    <property type="term" value="C:plasma membrane"/>
    <property type="evidence" value="ECO:0007669"/>
    <property type="project" value="UniProtKB-SubCell"/>
</dbReference>
<evidence type="ECO:0000259" key="10">
    <source>
        <dbReference type="Pfam" id="PF13231"/>
    </source>
</evidence>
<sequence length="607" mass="69957">MKKLSNATVLYLGGIVLLGMVLRILYLFDIARLPFFEYPVGDAKLYFDRALEILNGHIVSKETFFHSSPAYPYFIAVTYWLAGKSLAGTRIVQMLMGLGSILVIYAIGKRVFGRVTGLVAAFLMSVYPLFIYFEGDLMMIPVVLFTLSLSCLFALMYQDTRKVRYMIFTGIMLGLNALGKPDTIMLAPFVALWLFFTDTLRRRAVIHFFALVFSVCIVIFPFTIMNYLREKEFILLTSNGGVNLYIGNHAGADGMFHLPADSGLWDHRLFLSSKEVAERELGRRLSSSEVSRFWAGKAMDFMRTDPAGFIRLLGKKVLLIINRFEVSNHHNYYFFRKMSLSLRANPLQLVFLVFFAVMGFYYAVRDMRKNRNICIPFGYFCVTFMVTAMFFVTSRYRLPTVLFMLLFASFGLVKAWETIQEKAWVRAGIIYAVALTACVLSCIRFPEFGMSFNQEYNNMGNIYYEQGEYTKALACYQRTLKNNPYAIFAHYNIGNVYRKQGKSDLALSEYIREIEINPMFAGGYKAVAEMYLEKNNVKKAQEYLEQLAAKVYDREGMINLAYIYSIQDQNDKAIQIYEELNTKYPKDPLILHNLFKLYKTKKDSLQK</sequence>
<dbReference type="AlphaFoldDB" id="A0A3A4R362"/>
<evidence type="ECO:0000256" key="6">
    <source>
        <dbReference type="ARBA" id="ARBA00022989"/>
    </source>
</evidence>
<organism evidence="11 12">
    <name type="scientific">Candidatus Auribacter fodinae</name>
    <dbReference type="NCBI Taxonomy" id="2093366"/>
    <lineage>
        <taxon>Bacteria</taxon>
        <taxon>Pseudomonadati</taxon>
        <taxon>Candidatus Auribacterota</taxon>
        <taxon>Candidatus Auribacteria</taxon>
        <taxon>Candidatus Auribacterales</taxon>
        <taxon>Candidatus Auribacteraceae</taxon>
        <taxon>Candidatus Auribacter</taxon>
    </lineage>
</organism>
<name>A0A3A4R362_9BACT</name>
<dbReference type="GO" id="GO:0009103">
    <property type="term" value="P:lipopolysaccharide biosynthetic process"/>
    <property type="evidence" value="ECO:0007669"/>
    <property type="project" value="UniProtKB-ARBA"/>
</dbReference>
<comment type="subcellular location">
    <subcellularLocation>
        <location evidence="1">Cell membrane</location>
        <topology evidence="1">Multi-pass membrane protein</topology>
    </subcellularLocation>
</comment>
<reference evidence="11 12" key="1">
    <citation type="journal article" date="2017" name="ISME J.">
        <title>Energy and carbon metabolisms in a deep terrestrial subsurface fluid microbial community.</title>
        <authorList>
            <person name="Momper L."/>
            <person name="Jungbluth S.P."/>
            <person name="Lee M.D."/>
            <person name="Amend J.P."/>
        </authorList>
    </citation>
    <scope>NUCLEOTIDE SEQUENCE [LARGE SCALE GENOMIC DNA]</scope>
    <source>
        <strain evidence="11">SURF_26</strain>
    </source>
</reference>
<proteinExistence type="predicted"/>
<dbReference type="PANTHER" id="PTHR33908">
    <property type="entry name" value="MANNOSYLTRANSFERASE YKCB-RELATED"/>
    <property type="match status" value="1"/>
</dbReference>
<keyword evidence="4" id="KW-0808">Transferase</keyword>
<evidence type="ECO:0000313" key="12">
    <source>
        <dbReference type="Proteomes" id="UP000266426"/>
    </source>
</evidence>
<evidence type="ECO:0000256" key="1">
    <source>
        <dbReference type="ARBA" id="ARBA00004651"/>
    </source>
</evidence>
<feature type="repeat" description="TPR" evidence="8">
    <location>
        <begin position="453"/>
        <end position="486"/>
    </location>
</feature>
<feature type="transmembrane region" description="Helical" evidence="9">
    <location>
        <begin position="400"/>
        <end position="417"/>
    </location>
</feature>
<dbReference type="SUPFAM" id="SSF48452">
    <property type="entry name" value="TPR-like"/>
    <property type="match status" value="1"/>
</dbReference>
<feature type="transmembrane region" description="Helical" evidence="9">
    <location>
        <begin position="376"/>
        <end position="393"/>
    </location>
</feature>
<dbReference type="Pfam" id="PF13231">
    <property type="entry name" value="PMT_2"/>
    <property type="match status" value="1"/>
</dbReference>
<feature type="transmembrane region" description="Helical" evidence="9">
    <location>
        <begin position="139"/>
        <end position="157"/>
    </location>
</feature>
<dbReference type="PROSITE" id="PS50005">
    <property type="entry name" value="TPR"/>
    <property type="match status" value="2"/>
</dbReference>
<evidence type="ECO:0000256" key="8">
    <source>
        <dbReference type="PROSITE-ProRule" id="PRU00339"/>
    </source>
</evidence>
<keyword evidence="3" id="KW-0328">Glycosyltransferase</keyword>
<gene>
    <name evidence="11" type="ORF">C4541_06010</name>
</gene>
<accession>A0A3A4R362</accession>
<feature type="transmembrane region" description="Helical" evidence="9">
    <location>
        <begin position="91"/>
        <end position="108"/>
    </location>
</feature>
<protein>
    <submittedName>
        <fullName evidence="11">Tetratricopeptide repeat protein</fullName>
    </submittedName>
</protein>
<dbReference type="Pfam" id="PF13414">
    <property type="entry name" value="TPR_11"/>
    <property type="match status" value="1"/>
</dbReference>
<evidence type="ECO:0000256" key="3">
    <source>
        <dbReference type="ARBA" id="ARBA00022676"/>
    </source>
</evidence>
<feature type="transmembrane region" description="Helical" evidence="9">
    <location>
        <begin position="115"/>
        <end position="133"/>
    </location>
</feature>
<evidence type="ECO:0000256" key="9">
    <source>
        <dbReference type="SAM" id="Phobius"/>
    </source>
</evidence>
<feature type="transmembrane region" description="Helical" evidence="9">
    <location>
        <begin position="423"/>
        <end position="443"/>
    </location>
</feature>
<dbReference type="EMBL" id="QZJZ01000049">
    <property type="protein sequence ID" value="RJP59412.1"/>
    <property type="molecule type" value="Genomic_DNA"/>
</dbReference>
<dbReference type="SMART" id="SM00028">
    <property type="entry name" value="TPR"/>
    <property type="match status" value="3"/>
</dbReference>
<comment type="caution">
    <text evidence="11">The sequence shown here is derived from an EMBL/GenBank/DDBJ whole genome shotgun (WGS) entry which is preliminary data.</text>
</comment>
<dbReference type="GO" id="GO:0016763">
    <property type="term" value="F:pentosyltransferase activity"/>
    <property type="evidence" value="ECO:0007669"/>
    <property type="project" value="TreeGrafter"/>
</dbReference>
<dbReference type="InterPro" id="IPR019734">
    <property type="entry name" value="TPR_rpt"/>
</dbReference>
<evidence type="ECO:0000256" key="7">
    <source>
        <dbReference type="ARBA" id="ARBA00023136"/>
    </source>
</evidence>
<dbReference type="PROSITE" id="PS50293">
    <property type="entry name" value="TPR_REGION"/>
    <property type="match status" value="1"/>
</dbReference>